<dbReference type="Proteomes" id="UP000492821">
    <property type="component" value="Unassembled WGS sequence"/>
</dbReference>
<reference evidence="1" key="1">
    <citation type="journal article" date="2013" name="Genetics">
        <title>The draft genome and transcriptome of Panagrellus redivivus are shaped by the harsh demands of a free-living lifestyle.</title>
        <authorList>
            <person name="Srinivasan J."/>
            <person name="Dillman A.R."/>
            <person name="Macchietto M.G."/>
            <person name="Heikkinen L."/>
            <person name="Lakso M."/>
            <person name="Fracchia K.M."/>
            <person name="Antoshechkin I."/>
            <person name="Mortazavi A."/>
            <person name="Wong G."/>
            <person name="Sternberg P.W."/>
        </authorList>
    </citation>
    <scope>NUCLEOTIDE SEQUENCE [LARGE SCALE GENOMIC DNA]</scope>
    <source>
        <strain evidence="1">MT8872</strain>
    </source>
</reference>
<protein>
    <submittedName>
        <fullName evidence="2">Uncharacterized protein</fullName>
    </submittedName>
</protein>
<dbReference type="WBParaSite" id="Pan_g6687.t1">
    <property type="protein sequence ID" value="Pan_g6687.t1"/>
    <property type="gene ID" value="Pan_g6687"/>
</dbReference>
<evidence type="ECO:0000313" key="1">
    <source>
        <dbReference type="Proteomes" id="UP000492821"/>
    </source>
</evidence>
<name>A0A7E4W3F2_PANRE</name>
<accession>A0A7E4W3F2</accession>
<proteinExistence type="predicted"/>
<reference evidence="2" key="2">
    <citation type="submission" date="2020-10" db="UniProtKB">
        <authorList>
            <consortium name="WormBaseParasite"/>
        </authorList>
    </citation>
    <scope>IDENTIFICATION</scope>
</reference>
<sequence length="77" mass="9001">MTELNFNRKSVILTKLLRPVLKLFMANPWTYSDAMEDIYSANKELFEILCDHTDRPSRKAETAEHVKHVISYNLESS</sequence>
<evidence type="ECO:0000313" key="2">
    <source>
        <dbReference type="WBParaSite" id="Pan_g6687.t1"/>
    </source>
</evidence>
<keyword evidence="1" id="KW-1185">Reference proteome</keyword>
<organism evidence="1 2">
    <name type="scientific">Panagrellus redivivus</name>
    <name type="common">Microworm</name>
    <dbReference type="NCBI Taxonomy" id="6233"/>
    <lineage>
        <taxon>Eukaryota</taxon>
        <taxon>Metazoa</taxon>
        <taxon>Ecdysozoa</taxon>
        <taxon>Nematoda</taxon>
        <taxon>Chromadorea</taxon>
        <taxon>Rhabditida</taxon>
        <taxon>Tylenchina</taxon>
        <taxon>Panagrolaimomorpha</taxon>
        <taxon>Panagrolaimoidea</taxon>
        <taxon>Panagrolaimidae</taxon>
        <taxon>Panagrellus</taxon>
    </lineage>
</organism>
<dbReference type="AlphaFoldDB" id="A0A7E4W3F2"/>